<dbReference type="AlphaFoldDB" id="A0A9N9CTN5"/>
<organism evidence="3 4">
    <name type="scientific">Paraglomus brasilianum</name>
    <dbReference type="NCBI Taxonomy" id="144538"/>
    <lineage>
        <taxon>Eukaryota</taxon>
        <taxon>Fungi</taxon>
        <taxon>Fungi incertae sedis</taxon>
        <taxon>Mucoromycota</taxon>
        <taxon>Glomeromycotina</taxon>
        <taxon>Glomeromycetes</taxon>
        <taxon>Paraglomerales</taxon>
        <taxon>Paraglomeraceae</taxon>
        <taxon>Paraglomus</taxon>
    </lineage>
</organism>
<feature type="coiled-coil region" evidence="1">
    <location>
        <begin position="6"/>
        <end position="33"/>
    </location>
</feature>
<dbReference type="EMBL" id="CAJVPI010001415">
    <property type="protein sequence ID" value="CAG8611699.1"/>
    <property type="molecule type" value="Genomic_DNA"/>
</dbReference>
<reference evidence="3" key="1">
    <citation type="submission" date="2021-06" db="EMBL/GenBank/DDBJ databases">
        <authorList>
            <person name="Kallberg Y."/>
            <person name="Tangrot J."/>
            <person name="Rosling A."/>
        </authorList>
    </citation>
    <scope>NUCLEOTIDE SEQUENCE</scope>
    <source>
        <strain evidence="3">BR232B</strain>
    </source>
</reference>
<proteinExistence type="predicted"/>
<dbReference type="OrthoDB" id="10638443at2759"/>
<accession>A0A9N9CTN5</accession>
<sequence>MKSSEIKSLQSGIKTLEEKLALAQKDLSKKHSEILSLKDKLAKLQITTQENDSNRHIKKIFRILSLNSELSELKIELTLEASDTIETSGVSDPPLLCDGTTESVVESVVGGDVQQHRLEEAELRVFDSSESQESASNTRDSQIFGSQNEDVSEFSLRPFLIKRPSLESIKNIENTRKFSTCFTGRTSAERKDSIDSEKKSSIDSLIQNMEQTKSDSHMSMLPYGSGYTGGIEAPMVPLQAA</sequence>
<keyword evidence="4" id="KW-1185">Reference proteome</keyword>
<keyword evidence="1" id="KW-0175">Coiled coil</keyword>
<evidence type="ECO:0000313" key="4">
    <source>
        <dbReference type="Proteomes" id="UP000789739"/>
    </source>
</evidence>
<evidence type="ECO:0000313" key="3">
    <source>
        <dbReference type="EMBL" id="CAG8611699.1"/>
    </source>
</evidence>
<comment type="caution">
    <text evidence="3">The sequence shown here is derived from an EMBL/GenBank/DDBJ whole genome shotgun (WGS) entry which is preliminary data.</text>
</comment>
<evidence type="ECO:0000256" key="1">
    <source>
        <dbReference type="SAM" id="Coils"/>
    </source>
</evidence>
<evidence type="ECO:0000256" key="2">
    <source>
        <dbReference type="SAM" id="MobiDB-lite"/>
    </source>
</evidence>
<feature type="region of interest" description="Disordered" evidence="2">
    <location>
        <begin position="123"/>
        <end position="146"/>
    </location>
</feature>
<feature type="compositionally biased region" description="Polar residues" evidence="2">
    <location>
        <begin position="128"/>
        <end position="146"/>
    </location>
</feature>
<protein>
    <submittedName>
        <fullName evidence="3">2089_t:CDS:1</fullName>
    </submittedName>
</protein>
<gene>
    <name evidence="3" type="ORF">PBRASI_LOCUS8207</name>
</gene>
<dbReference type="Proteomes" id="UP000789739">
    <property type="component" value="Unassembled WGS sequence"/>
</dbReference>
<name>A0A9N9CTN5_9GLOM</name>